<sequence>MSLICAGGSCLRISRGRSSLGLRSPLREVLHRRAGDGYVPFEKNRGTTAVSMDLSMMRVCFQTASLVFSSIAKQAAENRTSRQVADLKEPQGEFARAIARDRPDPAAWGSVA</sequence>
<name>A0A9X1JWK9_9RHOB</name>
<evidence type="ECO:0000313" key="1">
    <source>
        <dbReference type="EMBL" id="MBW4706275.1"/>
    </source>
</evidence>
<proteinExistence type="predicted"/>
<accession>A0A9X1JWK9</accession>
<dbReference type="AlphaFoldDB" id="A0A9X1JWK9"/>
<protein>
    <submittedName>
        <fullName evidence="1">Uncharacterized protein</fullName>
    </submittedName>
</protein>
<organism evidence="1 2">
    <name type="scientific">Roseobacter insulae</name>
    <dbReference type="NCBI Taxonomy" id="2859783"/>
    <lineage>
        <taxon>Bacteria</taxon>
        <taxon>Pseudomonadati</taxon>
        <taxon>Pseudomonadota</taxon>
        <taxon>Alphaproteobacteria</taxon>
        <taxon>Rhodobacterales</taxon>
        <taxon>Roseobacteraceae</taxon>
        <taxon>Roseobacter</taxon>
    </lineage>
</organism>
<dbReference type="RefSeq" id="WP_219497776.1">
    <property type="nucleotide sequence ID" value="NZ_JAHXDN010000001.1"/>
</dbReference>
<dbReference type="EMBL" id="JAHXDN010000001">
    <property type="protein sequence ID" value="MBW4706275.1"/>
    <property type="molecule type" value="Genomic_DNA"/>
</dbReference>
<gene>
    <name evidence="1" type="ORF">KX928_00585</name>
</gene>
<comment type="caution">
    <text evidence="1">The sequence shown here is derived from an EMBL/GenBank/DDBJ whole genome shotgun (WGS) entry which is preliminary data.</text>
</comment>
<evidence type="ECO:0000313" key="2">
    <source>
        <dbReference type="Proteomes" id="UP001138661"/>
    </source>
</evidence>
<reference evidence="1" key="1">
    <citation type="submission" date="2021-07" db="EMBL/GenBank/DDBJ databases">
        <title>Roseobacter insulae sp. nov., isolated from a tidal flat.</title>
        <authorList>
            <person name="Park S."/>
            <person name="Yoon J.-H."/>
        </authorList>
    </citation>
    <scope>NUCLEOTIDE SEQUENCE</scope>
    <source>
        <strain evidence="1">YSTF-M11</strain>
    </source>
</reference>
<dbReference type="Proteomes" id="UP001138661">
    <property type="component" value="Unassembled WGS sequence"/>
</dbReference>
<keyword evidence="2" id="KW-1185">Reference proteome</keyword>